<keyword evidence="6" id="KW-0472">Membrane</keyword>
<evidence type="ECO:0000256" key="1">
    <source>
        <dbReference type="ARBA" id="ARBA00006432"/>
    </source>
</evidence>
<dbReference type="InterPro" id="IPR032387">
    <property type="entry name" value="ACAS_N"/>
</dbReference>
<evidence type="ECO:0000256" key="6">
    <source>
        <dbReference type="SAM" id="Phobius"/>
    </source>
</evidence>
<keyword evidence="3 5" id="KW-0547">Nucleotide-binding</keyword>
<dbReference type="PANTHER" id="PTHR24095:SF14">
    <property type="entry name" value="ACETYL-COENZYME A SYNTHETASE 1"/>
    <property type="match status" value="1"/>
</dbReference>
<dbReference type="AlphaFoldDB" id="A0A7R9U0Y9"/>
<dbReference type="PROSITE" id="PS00455">
    <property type="entry name" value="AMP_BINDING"/>
    <property type="match status" value="1"/>
</dbReference>
<feature type="domain" description="AMP-dependent synthetase/ligase" evidence="7">
    <location>
        <begin position="62"/>
        <end position="466"/>
    </location>
</feature>
<dbReference type="InterPro" id="IPR020845">
    <property type="entry name" value="AMP-binding_CS"/>
</dbReference>
<evidence type="ECO:0000256" key="5">
    <source>
        <dbReference type="RuleBase" id="RU361147"/>
    </source>
</evidence>
<dbReference type="FunFam" id="3.40.50.12780:FF:000001">
    <property type="entry name" value="Acetyl-coenzyme A synthetase"/>
    <property type="match status" value="1"/>
</dbReference>
<keyword evidence="6" id="KW-0812">Transmembrane</keyword>
<dbReference type="NCBIfam" id="TIGR02188">
    <property type="entry name" value="Ac_CoA_lig_AcsA"/>
    <property type="match status" value="1"/>
</dbReference>
<dbReference type="FunFam" id="3.30.300.30:FF:000004">
    <property type="entry name" value="Acetyl-coenzyme A synthetase"/>
    <property type="match status" value="1"/>
</dbReference>
<keyword evidence="6" id="KW-1133">Transmembrane helix</keyword>
<protein>
    <recommendedName>
        <fullName evidence="5">Acetyl-coenzyme A synthetase</fullName>
        <ecNumber evidence="5">6.2.1.1</ecNumber>
    </recommendedName>
</protein>
<gene>
    <name evidence="10" type="ORF">PPYR1160_LOCUS619</name>
</gene>
<dbReference type="GO" id="GO:0003987">
    <property type="term" value="F:acetate-CoA ligase activity"/>
    <property type="evidence" value="ECO:0007669"/>
    <property type="project" value="UniProtKB-UniRule"/>
</dbReference>
<dbReference type="Pfam" id="PF13193">
    <property type="entry name" value="AMP-binding_C"/>
    <property type="match status" value="1"/>
</dbReference>
<dbReference type="InterPro" id="IPR000873">
    <property type="entry name" value="AMP-dep_synth/lig_dom"/>
</dbReference>
<dbReference type="GO" id="GO:0005524">
    <property type="term" value="F:ATP binding"/>
    <property type="evidence" value="ECO:0007669"/>
    <property type="project" value="UniProtKB-UniRule"/>
</dbReference>
<dbReference type="EMBL" id="HBEA01000835">
    <property type="protein sequence ID" value="CAD8251128.1"/>
    <property type="molecule type" value="Transcribed_RNA"/>
</dbReference>
<sequence>MEDYRNLHKMSLEDPDAFWGHHANELLAWFQPFDIVHSGGFEHGDVAWFLNGKLNASYCCLDQHLEQRGKRAAIIWEGDEPGDTRTVTYEELHRLVCKTANAMKKKGVRKYDVVMIYMPMVIEAVVAMLACARIGATHSLVFAGFSAEALAERIIDANSPWLFTTNEGKRGGRTIPLKAIADEALNKVHNRLGDQDPVRKVFVSKRTETEVPMVPTRDIDLHELIRNERGYCPAEDCDSEDTLFILYTSGSTGRPKGIAHSTAGYLTYAALTCKKVFDLRDGDVYACLSDLGWITGHSYIVYGPLVNGTTTVMFESTPLYPDAGRYWDVVQRHGITQLYTAPTAIRALMRFGEDPVKKYDRSSLRILGSVGEPINPEAWRWYYEVVGEKRCTIVDTYWQTETGGHIGTPLPGTTPMKPGSCSFPFFGIDFAILDPQTGEELTNTEEEVEGVLAVRRPWPSVARTIWGDHERFLNVYMRAYSGFYFTGDGARQDADGFYWVTGRVDDVLNTSGHRLGTAEVESALVAHAAVSEAAVIGMPHDIKGQGICCYVILTHGYEESAELTKQLRLAVREAIGPFATPDLIVPTEGLPKTRSGKIMRRVLRKIAAGEEDQLGDVSTMADPKAVEALITGVRKAKIMQTRK</sequence>
<keyword evidence="2 5" id="KW-0436">Ligase</keyword>
<feature type="domain" description="Acetyl-coenzyme A synthetase N-terminal" evidence="9">
    <location>
        <begin position="4"/>
        <end position="60"/>
    </location>
</feature>
<dbReference type="InterPro" id="IPR042099">
    <property type="entry name" value="ANL_N_sf"/>
</dbReference>
<dbReference type="InterPro" id="IPR025110">
    <property type="entry name" value="AMP-bd_C"/>
</dbReference>
<evidence type="ECO:0000259" key="9">
    <source>
        <dbReference type="Pfam" id="PF16177"/>
    </source>
</evidence>
<dbReference type="SUPFAM" id="SSF56801">
    <property type="entry name" value="Acetyl-CoA synthetase-like"/>
    <property type="match status" value="1"/>
</dbReference>
<dbReference type="Pfam" id="PF16177">
    <property type="entry name" value="ACAS_N"/>
    <property type="match status" value="1"/>
</dbReference>
<reference evidence="10" key="1">
    <citation type="submission" date="2021-01" db="EMBL/GenBank/DDBJ databases">
        <authorList>
            <person name="Corre E."/>
            <person name="Pelletier E."/>
            <person name="Niang G."/>
            <person name="Scheremetjew M."/>
            <person name="Finn R."/>
            <person name="Kale V."/>
            <person name="Holt S."/>
            <person name="Cochrane G."/>
            <person name="Meng A."/>
            <person name="Brown T."/>
            <person name="Cohen L."/>
        </authorList>
    </citation>
    <scope>NUCLEOTIDE SEQUENCE</scope>
    <source>
        <strain evidence="10">CCMP2078</strain>
    </source>
</reference>
<dbReference type="EC" id="6.2.1.1" evidence="5"/>
<feature type="transmembrane region" description="Helical" evidence="6">
    <location>
        <begin position="113"/>
        <end position="136"/>
    </location>
</feature>
<evidence type="ECO:0000256" key="2">
    <source>
        <dbReference type="ARBA" id="ARBA00022598"/>
    </source>
</evidence>
<evidence type="ECO:0000256" key="4">
    <source>
        <dbReference type="ARBA" id="ARBA00022840"/>
    </source>
</evidence>
<dbReference type="PANTHER" id="PTHR24095">
    <property type="entry name" value="ACETYL-COENZYME A SYNTHETASE"/>
    <property type="match status" value="1"/>
</dbReference>
<evidence type="ECO:0000259" key="8">
    <source>
        <dbReference type="Pfam" id="PF13193"/>
    </source>
</evidence>
<dbReference type="InterPro" id="IPR045851">
    <property type="entry name" value="AMP-bd_C_sf"/>
</dbReference>
<comment type="similarity">
    <text evidence="1 5">Belongs to the ATP-dependent AMP-binding enzyme family.</text>
</comment>
<dbReference type="InterPro" id="IPR011904">
    <property type="entry name" value="Ac_CoA_lig"/>
</dbReference>
<evidence type="ECO:0000259" key="7">
    <source>
        <dbReference type="Pfam" id="PF00501"/>
    </source>
</evidence>
<dbReference type="Pfam" id="PF00501">
    <property type="entry name" value="AMP-binding"/>
    <property type="match status" value="1"/>
</dbReference>
<comment type="catalytic activity">
    <reaction evidence="5">
        <text>acetate + ATP + CoA = acetyl-CoA + AMP + diphosphate</text>
        <dbReference type="Rhea" id="RHEA:23176"/>
        <dbReference type="ChEBI" id="CHEBI:30089"/>
        <dbReference type="ChEBI" id="CHEBI:30616"/>
        <dbReference type="ChEBI" id="CHEBI:33019"/>
        <dbReference type="ChEBI" id="CHEBI:57287"/>
        <dbReference type="ChEBI" id="CHEBI:57288"/>
        <dbReference type="ChEBI" id="CHEBI:456215"/>
        <dbReference type="EC" id="6.2.1.1"/>
    </reaction>
</comment>
<dbReference type="CDD" id="cd05966">
    <property type="entry name" value="ACS"/>
    <property type="match status" value="1"/>
</dbReference>
<dbReference type="Gene3D" id="3.30.300.30">
    <property type="match status" value="1"/>
</dbReference>
<evidence type="ECO:0000256" key="3">
    <source>
        <dbReference type="ARBA" id="ARBA00022741"/>
    </source>
</evidence>
<dbReference type="NCBIfam" id="NF001208">
    <property type="entry name" value="PRK00174.1"/>
    <property type="match status" value="1"/>
</dbReference>
<evidence type="ECO:0000313" key="10">
    <source>
        <dbReference type="EMBL" id="CAD8251128.1"/>
    </source>
</evidence>
<organism evidence="10">
    <name type="scientific">Pinguiococcus pyrenoidosus</name>
    <dbReference type="NCBI Taxonomy" id="172671"/>
    <lineage>
        <taxon>Eukaryota</taxon>
        <taxon>Sar</taxon>
        <taxon>Stramenopiles</taxon>
        <taxon>Ochrophyta</taxon>
        <taxon>Pinguiophyceae</taxon>
        <taxon>Pinguiochrysidales</taxon>
        <taxon>Pinguiochrysidaceae</taxon>
        <taxon>Pinguiococcus</taxon>
    </lineage>
</organism>
<feature type="domain" description="AMP-binding enzyme C-terminal" evidence="8">
    <location>
        <begin position="519"/>
        <end position="597"/>
    </location>
</feature>
<dbReference type="GO" id="GO:0016208">
    <property type="term" value="F:AMP binding"/>
    <property type="evidence" value="ECO:0007669"/>
    <property type="project" value="InterPro"/>
</dbReference>
<keyword evidence="4 5" id="KW-0067">ATP-binding</keyword>
<proteinExistence type="inferred from homology"/>
<name>A0A7R9U0Y9_9STRA</name>
<dbReference type="GO" id="GO:0019427">
    <property type="term" value="P:acetyl-CoA biosynthetic process from acetate"/>
    <property type="evidence" value="ECO:0007669"/>
    <property type="project" value="InterPro"/>
</dbReference>
<accession>A0A7R9U0Y9</accession>
<dbReference type="Gene3D" id="3.40.50.12780">
    <property type="entry name" value="N-terminal domain of ligase-like"/>
    <property type="match status" value="1"/>
</dbReference>